<protein>
    <submittedName>
        <fullName evidence="1">Uncharacterized protein</fullName>
    </submittedName>
</protein>
<accession>A0A7W6CTA2</accession>
<comment type="caution">
    <text evidence="1">The sequence shown here is derived from an EMBL/GenBank/DDBJ whole genome shotgun (WGS) entry which is preliminary data.</text>
</comment>
<evidence type="ECO:0000313" key="1">
    <source>
        <dbReference type="EMBL" id="MBB3965804.1"/>
    </source>
</evidence>
<reference evidence="1 2" key="1">
    <citation type="submission" date="2020-08" db="EMBL/GenBank/DDBJ databases">
        <title>Genomic Encyclopedia of Type Strains, Phase IV (KMG-IV): sequencing the most valuable type-strain genomes for metagenomic binning, comparative biology and taxonomic classification.</title>
        <authorList>
            <person name="Goeker M."/>
        </authorList>
    </citation>
    <scope>NUCLEOTIDE SEQUENCE [LARGE SCALE GENOMIC DNA]</scope>
    <source>
        <strain evidence="1 2">DSM 26575</strain>
    </source>
</reference>
<evidence type="ECO:0000313" key="2">
    <source>
        <dbReference type="Proteomes" id="UP000582090"/>
    </source>
</evidence>
<organism evidence="1 2">
    <name type="scientific">Rhizobium metallidurans</name>
    <dbReference type="NCBI Taxonomy" id="1265931"/>
    <lineage>
        <taxon>Bacteria</taxon>
        <taxon>Pseudomonadati</taxon>
        <taxon>Pseudomonadota</taxon>
        <taxon>Alphaproteobacteria</taxon>
        <taxon>Hyphomicrobiales</taxon>
        <taxon>Rhizobiaceae</taxon>
        <taxon>Rhizobium/Agrobacterium group</taxon>
        <taxon>Rhizobium</taxon>
    </lineage>
</organism>
<sequence>MTMPTPLISRSRVDAQANIAAFITHSRDEVAAFDPHLDFDSDCWDIGSVRARGVISEAR</sequence>
<keyword evidence="2" id="KW-1185">Reference proteome</keyword>
<dbReference type="AlphaFoldDB" id="A0A7W6CTA2"/>
<name>A0A7W6CTA2_9HYPH</name>
<gene>
    <name evidence="1" type="ORF">GGQ67_003483</name>
</gene>
<dbReference type="Proteomes" id="UP000582090">
    <property type="component" value="Unassembled WGS sequence"/>
</dbReference>
<dbReference type="EMBL" id="JACIDW010000012">
    <property type="protein sequence ID" value="MBB3965804.1"/>
    <property type="molecule type" value="Genomic_DNA"/>
</dbReference>
<proteinExistence type="predicted"/>